<sequence>MDLHDLVAAQVERAWQAEVAYDRLVADRGISPDHAGHLLRFAVQRIAEGTTSTMDPYALATTWLNAR</sequence>
<protein>
    <recommendedName>
        <fullName evidence="3">ANTAR domain-containing protein</fullName>
    </recommendedName>
</protein>
<organism evidence="1 2">
    <name type="scientific">Actinocrispum wychmicini</name>
    <dbReference type="NCBI Taxonomy" id="1213861"/>
    <lineage>
        <taxon>Bacteria</taxon>
        <taxon>Bacillati</taxon>
        <taxon>Actinomycetota</taxon>
        <taxon>Actinomycetes</taxon>
        <taxon>Pseudonocardiales</taxon>
        <taxon>Pseudonocardiaceae</taxon>
        <taxon>Actinocrispum</taxon>
    </lineage>
</organism>
<dbReference type="RefSeq" id="WP_132111264.1">
    <property type="nucleotide sequence ID" value="NZ_SLWS01000001.1"/>
</dbReference>
<dbReference type="OrthoDB" id="3693365at2"/>
<evidence type="ECO:0008006" key="3">
    <source>
        <dbReference type="Google" id="ProtNLM"/>
    </source>
</evidence>
<dbReference type="AlphaFoldDB" id="A0A4R2K0B6"/>
<reference evidence="1 2" key="1">
    <citation type="submission" date="2019-03" db="EMBL/GenBank/DDBJ databases">
        <title>Genomic Encyclopedia of Type Strains, Phase IV (KMG-IV): sequencing the most valuable type-strain genomes for metagenomic binning, comparative biology and taxonomic classification.</title>
        <authorList>
            <person name="Goeker M."/>
        </authorList>
    </citation>
    <scope>NUCLEOTIDE SEQUENCE [LARGE SCALE GENOMIC DNA]</scope>
    <source>
        <strain evidence="1 2">DSM 45934</strain>
    </source>
</reference>
<comment type="caution">
    <text evidence="1">The sequence shown here is derived from an EMBL/GenBank/DDBJ whole genome shotgun (WGS) entry which is preliminary data.</text>
</comment>
<proteinExistence type="predicted"/>
<dbReference type="EMBL" id="SLWS01000001">
    <property type="protein sequence ID" value="TCO65087.1"/>
    <property type="molecule type" value="Genomic_DNA"/>
</dbReference>
<dbReference type="Proteomes" id="UP000295680">
    <property type="component" value="Unassembled WGS sequence"/>
</dbReference>
<keyword evidence="2" id="KW-1185">Reference proteome</keyword>
<accession>A0A4R2K0B6</accession>
<evidence type="ECO:0000313" key="2">
    <source>
        <dbReference type="Proteomes" id="UP000295680"/>
    </source>
</evidence>
<evidence type="ECO:0000313" key="1">
    <source>
        <dbReference type="EMBL" id="TCO65087.1"/>
    </source>
</evidence>
<gene>
    <name evidence="1" type="ORF">EV192_101871</name>
</gene>
<name>A0A4R2K0B6_9PSEU</name>